<dbReference type="InterPro" id="IPR047110">
    <property type="entry name" value="GABD/Sad-like"/>
</dbReference>
<dbReference type="OrthoDB" id="6882680at2"/>
<feature type="region of interest" description="Disordered" evidence="4">
    <location>
        <begin position="455"/>
        <end position="474"/>
    </location>
</feature>
<dbReference type="SUPFAM" id="SSF53720">
    <property type="entry name" value="ALDH-like"/>
    <property type="match status" value="1"/>
</dbReference>
<dbReference type="Pfam" id="PF00171">
    <property type="entry name" value="Aldedh"/>
    <property type="match status" value="1"/>
</dbReference>
<keyword evidence="7" id="KW-1185">Reference proteome</keyword>
<dbReference type="Gene3D" id="3.40.605.10">
    <property type="entry name" value="Aldehyde Dehydrogenase, Chain A, domain 1"/>
    <property type="match status" value="1"/>
</dbReference>
<evidence type="ECO:0000259" key="5">
    <source>
        <dbReference type="Pfam" id="PF00171"/>
    </source>
</evidence>
<dbReference type="InterPro" id="IPR015590">
    <property type="entry name" value="Aldehyde_DH_dom"/>
</dbReference>
<keyword evidence="2" id="KW-0521">NADP</keyword>
<sequence>MAIATINPATGETLKTYEPLSDAALEEKIARAATAWASYRRTSAEQRAGWLRAAADVLDTDAGTVAELMTTEMGKTLASAKAEVAKCAAALRWYAEHGPAMLEPEPKDAAAVKAQAAYVVHQPIGVVLAIMPWNFPLWQAMRFAAPALMAGNVGLLKHASNVPQTALYLEELFRRAGFPDDVFQTLLIGSSAIEKVLRDDRVAAATLTGSAPAGQSVASIAGDALKKTVLELGGSDPFIVMPSANLDKAAEVAVTARNQNNGQSCIAAKRFFVHRDVAEEFTRLFAEKIGALTVGDPMDEGTQVGPLATESGREDVEKYVDDAVAKGAAVLVGGKRVDRPGWFYEPTLLSGITPEMDLYFEEVFGPVAALFTVDSLGEAIEIANSHPYGLGANLWSEDEDERAEFIADVASGMAFVNGMVTSYPDLPFGGVKQSGYGRELTEVGMREFMNAKTVWIGPPSSEQGDGDTAGAASE</sequence>
<evidence type="ECO:0000313" key="7">
    <source>
        <dbReference type="Proteomes" id="UP000219482"/>
    </source>
</evidence>
<dbReference type="PANTHER" id="PTHR43217:SF1">
    <property type="entry name" value="SUCCINATE SEMIALDEHYDE DEHYDROGENASE [NAD(P)+] SAD"/>
    <property type="match status" value="1"/>
</dbReference>
<dbReference type="GO" id="GO:0004777">
    <property type="term" value="F:succinate-semialdehyde dehydrogenase (NAD+) activity"/>
    <property type="evidence" value="ECO:0007669"/>
    <property type="project" value="TreeGrafter"/>
</dbReference>
<feature type="domain" description="Aldehyde dehydrogenase" evidence="5">
    <location>
        <begin position="3"/>
        <end position="454"/>
    </location>
</feature>
<evidence type="ECO:0000313" key="6">
    <source>
        <dbReference type="EMBL" id="SOD98301.1"/>
    </source>
</evidence>
<dbReference type="AlphaFoldDB" id="A0A286GRV8"/>
<dbReference type="RefSeq" id="WP_097183567.1">
    <property type="nucleotide sequence ID" value="NZ_OCNK01000002.1"/>
</dbReference>
<dbReference type="CDD" id="cd07100">
    <property type="entry name" value="ALDH_SSADH1_GabD1"/>
    <property type="match status" value="1"/>
</dbReference>
<dbReference type="InterPro" id="IPR044148">
    <property type="entry name" value="ALDH_GabD1-like"/>
</dbReference>
<dbReference type="EMBL" id="OCNK01000002">
    <property type="protein sequence ID" value="SOD98301.1"/>
    <property type="molecule type" value="Genomic_DNA"/>
</dbReference>
<evidence type="ECO:0000256" key="3">
    <source>
        <dbReference type="ARBA" id="ARBA00023002"/>
    </source>
</evidence>
<reference evidence="7" key="1">
    <citation type="submission" date="2017-09" db="EMBL/GenBank/DDBJ databases">
        <authorList>
            <person name="Varghese N."/>
            <person name="Submissions S."/>
        </authorList>
    </citation>
    <scope>NUCLEOTIDE SEQUENCE [LARGE SCALE GENOMIC DNA]</scope>
    <source>
        <strain evidence="7">DSM 44270</strain>
    </source>
</reference>
<protein>
    <submittedName>
        <fullName evidence="6">Succinate-semialdehyde dehydrogenase / glutarate-semialdehyde dehydrogenase</fullName>
    </submittedName>
</protein>
<evidence type="ECO:0000256" key="2">
    <source>
        <dbReference type="ARBA" id="ARBA00022857"/>
    </source>
</evidence>
<dbReference type="Proteomes" id="UP000219482">
    <property type="component" value="Unassembled WGS sequence"/>
</dbReference>
<evidence type="ECO:0000256" key="1">
    <source>
        <dbReference type="ARBA" id="ARBA00009986"/>
    </source>
</evidence>
<dbReference type="NCBIfam" id="NF006915">
    <property type="entry name" value="PRK09406.1"/>
    <property type="match status" value="1"/>
</dbReference>
<name>A0A286GRV8_9ACTN</name>
<accession>A0A286GRV8</accession>
<evidence type="ECO:0000256" key="4">
    <source>
        <dbReference type="SAM" id="MobiDB-lite"/>
    </source>
</evidence>
<dbReference type="FunFam" id="3.40.309.10:FF:000010">
    <property type="entry name" value="Gamma-aminobutyraldehyde dehydrogenase"/>
    <property type="match status" value="1"/>
</dbReference>
<dbReference type="InterPro" id="IPR016163">
    <property type="entry name" value="Ald_DH_C"/>
</dbReference>
<gene>
    <name evidence="6" type="ORF">SAMN06272739_1831</name>
</gene>
<dbReference type="Gene3D" id="3.40.309.10">
    <property type="entry name" value="Aldehyde Dehydrogenase, Chain A, domain 2"/>
    <property type="match status" value="1"/>
</dbReference>
<dbReference type="InterPro" id="IPR016162">
    <property type="entry name" value="Ald_DH_N"/>
</dbReference>
<comment type="similarity">
    <text evidence="1">Belongs to the aldehyde dehydrogenase family.</text>
</comment>
<dbReference type="GO" id="GO:0004030">
    <property type="term" value="F:aldehyde dehydrogenase [NAD(P)+] activity"/>
    <property type="evidence" value="ECO:0007669"/>
    <property type="project" value="InterPro"/>
</dbReference>
<keyword evidence="3" id="KW-0560">Oxidoreductase</keyword>
<dbReference type="InterPro" id="IPR016161">
    <property type="entry name" value="Ald_DH/histidinol_DH"/>
</dbReference>
<proteinExistence type="inferred from homology"/>
<dbReference type="FunFam" id="3.40.605.10:FF:000012">
    <property type="entry name" value="NAD-dependent succinate-semialdehyde dehydrogenase"/>
    <property type="match status" value="1"/>
</dbReference>
<dbReference type="PANTHER" id="PTHR43217">
    <property type="entry name" value="SUCCINATE SEMIALDEHYDE DEHYDROGENASE [NAD(P)+] SAD"/>
    <property type="match status" value="1"/>
</dbReference>
<organism evidence="6 7">
    <name type="scientific">Blastococcus haudaquaticus</name>
    <dbReference type="NCBI Taxonomy" id="1938745"/>
    <lineage>
        <taxon>Bacteria</taxon>
        <taxon>Bacillati</taxon>
        <taxon>Actinomycetota</taxon>
        <taxon>Actinomycetes</taxon>
        <taxon>Geodermatophilales</taxon>
        <taxon>Geodermatophilaceae</taxon>
        <taxon>Blastococcus</taxon>
    </lineage>
</organism>